<evidence type="ECO:0000313" key="1">
    <source>
        <dbReference type="EMBL" id="SHF12480.1"/>
    </source>
</evidence>
<name>A0A1M4Z387_9CLOT</name>
<dbReference type="RefSeq" id="WP_073249176.1">
    <property type="nucleotide sequence ID" value="NZ_FQVG01000036.1"/>
</dbReference>
<evidence type="ECO:0000313" key="2">
    <source>
        <dbReference type="Proteomes" id="UP000184423"/>
    </source>
</evidence>
<accession>A0A1M4Z387</accession>
<dbReference type="InterPro" id="IPR027417">
    <property type="entry name" value="P-loop_NTPase"/>
</dbReference>
<reference evidence="2" key="1">
    <citation type="submission" date="2016-11" db="EMBL/GenBank/DDBJ databases">
        <authorList>
            <person name="Varghese N."/>
            <person name="Submissions S."/>
        </authorList>
    </citation>
    <scope>NUCLEOTIDE SEQUENCE [LARGE SCALE GENOMIC DNA]</scope>
    <source>
        <strain evidence="2">DSM 10124</strain>
    </source>
</reference>
<proteinExistence type="predicted"/>
<dbReference type="SUPFAM" id="SSF52540">
    <property type="entry name" value="P-loop containing nucleoside triphosphate hydrolases"/>
    <property type="match status" value="1"/>
</dbReference>
<dbReference type="Gene3D" id="3.40.50.300">
    <property type="entry name" value="P-loop containing nucleotide triphosphate hydrolases"/>
    <property type="match status" value="1"/>
</dbReference>
<gene>
    <name evidence="1" type="ORF">SAMN02746091_01820</name>
</gene>
<dbReference type="AlphaFoldDB" id="A0A1M4Z387"/>
<protein>
    <submittedName>
        <fullName evidence="1">Uncharacterized protein</fullName>
    </submittedName>
</protein>
<organism evidence="1 2">
    <name type="scientific">Caloramator proteoclasticus DSM 10124</name>
    <dbReference type="NCBI Taxonomy" id="1121262"/>
    <lineage>
        <taxon>Bacteria</taxon>
        <taxon>Bacillati</taxon>
        <taxon>Bacillota</taxon>
        <taxon>Clostridia</taxon>
        <taxon>Eubacteriales</taxon>
        <taxon>Clostridiaceae</taxon>
        <taxon>Caloramator</taxon>
    </lineage>
</organism>
<sequence length="240" mass="28457">MILVTERMMKKLQEESDTKKIKKIYDMAKAKQENFLNDVAKGADHKKFKALGKDTNIYKYRINLNERVLYTYGKEIDDIVDDYKNAIVLIDLCKHDEQERVAKNINVNNMAYKEYAVDLLEEDEEEIEDIYEDNISDEKYKFYIEDEISIVLDDEDYLKLINKEDVKLIESINKKTYKYYLNREQYKCVKNDRTTILKGSAGSGKTTVLIYKLFGYKNTNYKIAYFTYTNKLKESANIIF</sequence>
<keyword evidence="2" id="KW-1185">Reference proteome</keyword>
<dbReference type="EMBL" id="FQVG01000036">
    <property type="protein sequence ID" value="SHF12480.1"/>
    <property type="molecule type" value="Genomic_DNA"/>
</dbReference>
<dbReference type="Proteomes" id="UP000184423">
    <property type="component" value="Unassembled WGS sequence"/>
</dbReference>